<sequence>MRNVPLSSRLVSNCFVEPGLISWTSVPILCIEELEVANDRAGNKERTAFVEVDVELPRRARSDFSNLSPILCIKELDVAKGRIEVTTIAFLILVSR</sequence>
<gene>
    <name evidence="1" type="ORF">TWF481_002881</name>
</gene>
<name>A0AAV9VTG3_9PEZI</name>
<organism evidence="1 2">
    <name type="scientific">Arthrobotrys musiformis</name>
    <dbReference type="NCBI Taxonomy" id="47236"/>
    <lineage>
        <taxon>Eukaryota</taxon>
        <taxon>Fungi</taxon>
        <taxon>Dikarya</taxon>
        <taxon>Ascomycota</taxon>
        <taxon>Pezizomycotina</taxon>
        <taxon>Orbiliomycetes</taxon>
        <taxon>Orbiliales</taxon>
        <taxon>Orbiliaceae</taxon>
        <taxon>Arthrobotrys</taxon>
    </lineage>
</organism>
<accession>A0AAV9VTG3</accession>
<dbReference type="AlphaFoldDB" id="A0AAV9VTG3"/>
<evidence type="ECO:0000313" key="1">
    <source>
        <dbReference type="EMBL" id="KAK6495836.1"/>
    </source>
</evidence>
<dbReference type="Proteomes" id="UP001370758">
    <property type="component" value="Unassembled WGS sequence"/>
</dbReference>
<reference evidence="1 2" key="1">
    <citation type="submission" date="2023-08" db="EMBL/GenBank/DDBJ databases">
        <authorList>
            <person name="Palmer J.M."/>
        </authorList>
    </citation>
    <scope>NUCLEOTIDE SEQUENCE [LARGE SCALE GENOMIC DNA]</scope>
    <source>
        <strain evidence="1 2">TWF481</strain>
    </source>
</reference>
<keyword evidence="2" id="KW-1185">Reference proteome</keyword>
<dbReference type="EMBL" id="JAVHJL010000012">
    <property type="protein sequence ID" value="KAK6495836.1"/>
    <property type="molecule type" value="Genomic_DNA"/>
</dbReference>
<comment type="caution">
    <text evidence="1">The sequence shown here is derived from an EMBL/GenBank/DDBJ whole genome shotgun (WGS) entry which is preliminary data.</text>
</comment>
<evidence type="ECO:0000313" key="2">
    <source>
        <dbReference type="Proteomes" id="UP001370758"/>
    </source>
</evidence>
<protein>
    <submittedName>
        <fullName evidence="1">Uncharacterized protein</fullName>
    </submittedName>
</protein>
<proteinExistence type="predicted"/>